<evidence type="ECO:0000313" key="8">
    <source>
        <dbReference type="Proteomes" id="UP000176424"/>
    </source>
</evidence>
<evidence type="ECO:0000256" key="3">
    <source>
        <dbReference type="ARBA" id="ARBA00022917"/>
    </source>
</evidence>
<dbReference type="PANTHER" id="PTHR33370">
    <property type="entry name" value="TRANSLATION INITIATION FACTOR IF-1, CHLOROPLASTIC"/>
    <property type="match status" value="1"/>
</dbReference>
<sequence>MTDQKNFVAEGVVLENLPNTMFRVKIDSAGDSLLVGQSLLCTIAGRMRLHYVRLMPGDRVRFEISPLDKSRGRIIYKIK</sequence>
<keyword evidence="4" id="KW-0694">RNA-binding</keyword>
<gene>
    <name evidence="4" type="primary">infA</name>
    <name evidence="7" type="ORF">A2397_02935</name>
</gene>
<dbReference type="InterPro" id="IPR012340">
    <property type="entry name" value="NA-bd_OB-fold"/>
</dbReference>
<protein>
    <recommendedName>
        <fullName evidence="4 5">Translation initiation factor IF-1</fullName>
    </recommendedName>
</protein>
<dbReference type="GO" id="GO:0043022">
    <property type="term" value="F:ribosome binding"/>
    <property type="evidence" value="ECO:0007669"/>
    <property type="project" value="UniProtKB-UniRule"/>
</dbReference>
<keyword evidence="4" id="KW-0963">Cytoplasm</keyword>
<comment type="subunit">
    <text evidence="4">Component of the 30S ribosomal translation pre-initiation complex which assembles on the 30S ribosome in the order IF-2 and IF-3, IF-1 and N-formylmethionyl-tRNA(fMet); mRNA recruitment can occur at any time during PIC assembly.</text>
</comment>
<reference evidence="7 8" key="1">
    <citation type="journal article" date="2016" name="Nat. Commun.">
        <title>Thousands of microbial genomes shed light on interconnected biogeochemical processes in an aquifer system.</title>
        <authorList>
            <person name="Anantharaman K."/>
            <person name="Brown C.T."/>
            <person name="Hug L.A."/>
            <person name="Sharon I."/>
            <person name="Castelle C.J."/>
            <person name="Probst A.J."/>
            <person name="Thomas B.C."/>
            <person name="Singh A."/>
            <person name="Wilkins M.J."/>
            <person name="Karaoz U."/>
            <person name="Brodie E.L."/>
            <person name="Williams K.H."/>
            <person name="Hubbard S.S."/>
            <person name="Banfield J.F."/>
        </authorList>
    </citation>
    <scope>NUCLEOTIDE SEQUENCE [LARGE SCALE GENOMIC DNA]</scope>
</reference>
<dbReference type="AlphaFoldDB" id="A0A1F4ZSA8"/>
<dbReference type="PROSITE" id="PS50832">
    <property type="entry name" value="S1_IF1_TYPE"/>
    <property type="match status" value="1"/>
</dbReference>
<comment type="subcellular location">
    <subcellularLocation>
        <location evidence="4">Cytoplasm</location>
    </subcellularLocation>
</comment>
<evidence type="ECO:0000256" key="4">
    <source>
        <dbReference type="HAMAP-Rule" id="MF_00075"/>
    </source>
</evidence>
<organism evidence="7 8">
    <name type="scientific">Candidatus Amesbacteria bacterium RIFOXYB1_FULL_44_23</name>
    <dbReference type="NCBI Taxonomy" id="1797263"/>
    <lineage>
        <taxon>Bacteria</taxon>
        <taxon>Candidatus Amesiibacteriota</taxon>
    </lineage>
</organism>
<dbReference type="Proteomes" id="UP000176424">
    <property type="component" value="Unassembled WGS sequence"/>
</dbReference>
<comment type="caution">
    <text evidence="7">The sequence shown here is derived from an EMBL/GenBank/DDBJ whole genome shotgun (WGS) entry which is preliminary data.</text>
</comment>
<feature type="domain" description="S1-like" evidence="6">
    <location>
        <begin position="1"/>
        <end position="79"/>
    </location>
</feature>
<dbReference type="STRING" id="1797263.A2397_02935"/>
<dbReference type="NCBIfam" id="TIGR00008">
    <property type="entry name" value="infA"/>
    <property type="match status" value="1"/>
</dbReference>
<keyword evidence="3 4" id="KW-0648">Protein biosynthesis</keyword>
<dbReference type="GO" id="GO:0003743">
    <property type="term" value="F:translation initiation factor activity"/>
    <property type="evidence" value="ECO:0007669"/>
    <property type="project" value="UniProtKB-UniRule"/>
</dbReference>
<dbReference type="GO" id="GO:0005829">
    <property type="term" value="C:cytosol"/>
    <property type="evidence" value="ECO:0007669"/>
    <property type="project" value="TreeGrafter"/>
</dbReference>
<evidence type="ECO:0000313" key="7">
    <source>
        <dbReference type="EMBL" id="OGD09265.1"/>
    </source>
</evidence>
<comment type="similarity">
    <text evidence="1 4">Belongs to the IF-1 family.</text>
</comment>
<dbReference type="SUPFAM" id="SSF50249">
    <property type="entry name" value="Nucleic acid-binding proteins"/>
    <property type="match status" value="1"/>
</dbReference>
<dbReference type="EMBL" id="MEXR01000035">
    <property type="protein sequence ID" value="OGD09265.1"/>
    <property type="molecule type" value="Genomic_DNA"/>
</dbReference>
<dbReference type="InterPro" id="IPR006196">
    <property type="entry name" value="RNA-binding_domain_S1_IF1"/>
</dbReference>
<dbReference type="PANTHER" id="PTHR33370:SF1">
    <property type="entry name" value="TRANSLATION INITIATION FACTOR IF-1, CHLOROPLASTIC"/>
    <property type="match status" value="1"/>
</dbReference>
<evidence type="ECO:0000256" key="1">
    <source>
        <dbReference type="ARBA" id="ARBA00010939"/>
    </source>
</evidence>
<dbReference type="HAMAP" id="MF_00075">
    <property type="entry name" value="IF_1"/>
    <property type="match status" value="1"/>
</dbReference>
<dbReference type="Gene3D" id="2.40.50.140">
    <property type="entry name" value="Nucleic acid-binding proteins"/>
    <property type="match status" value="1"/>
</dbReference>
<keyword evidence="2 4" id="KW-0396">Initiation factor</keyword>
<accession>A0A1F4ZSA8</accession>
<name>A0A1F4ZSA8_9BACT</name>
<dbReference type="InterPro" id="IPR004368">
    <property type="entry name" value="TIF_IF1"/>
</dbReference>
<evidence type="ECO:0000256" key="5">
    <source>
        <dbReference type="NCBIfam" id="TIGR00008"/>
    </source>
</evidence>
<evidence type="ECO:0000259" key="6">
    <source>
        <dbReference type="PROSITE" id="PS50832"/>
    </source>
</evidence>
<dbReference type="GO" id="GO:0019843">
    <property type="term" value="F:rRNA binding"/>
    <property type="evidence" value="ECO:0007669"/>
    <property type="project" value="UniProtKB-UniRule"/>
</dbReference>
<evidence type="ECO:0000256" key="2">
    <source>
        <dbReference type="ARBA" id="ARBA00022540"/>
    </source>
</evidence>
<dbReference type="Pfam" id="PF01176">
    <property type="entry name" value="eIF-1a"/>
    <property type="match status" value="1"/>
</dbReference>
<comment type="function">
    <text evidence="4">One of the essential components for the initiation of protein synthesis. Stabilizes the binding of IF-2 and IF-3 on the 30S subunit to which N-formylmethionyl-tRNA(fMet) subsequently binds. Helps modulate mRNA selection, yielding the 30S pre-initiation complex (PIC). Upon addition of the 50S ribosomal subunit IF-1, IF-2 and IF-3 are released leaving the mature 70S translation initiation complex.</text>
</comment>
<proteinExistence type="inferred from homology"/>
<keyword evidence="4" id="KW-0699">rRNA-binding</keyword>